<keyword evidence="3" id="KW-1185">Reference proteome</keyword>
<gene>
    <name evidence="2" type="ORF">D623_10029264</name>
</gene>
<feature type="region of interest" description="Disordered" evidence="1">
    <location>
        <begin position="18"/>
        <end position="66"/>
    </location>
</feature>
<feature type="region of interest" description="Disordered" evidence="1">
    <location>
        <begin position="510"/>
        <end position="535"/>
    </location>
</feature>
<dbReference type="PANTHER" id="PTHR14492">
    <property type="entry name" value="JBTS17"/>
    <property type="match status" value="1"/>
</dbReference>
<feature type="compositionally biased region" description="Low complexity" evidence="1">
    <location>
        <begin position="513"/>
        <end position="530"/>
    </location>
</feature>
<evidence type="ECO:0008006" key="4">
    <source>
        <dbReference type="Google" id="ProtNLM"/>
    </source>
</evidence>
<evidence type="ECO:0000313" key="3">
    <source>
        <dbReference type="Proteomes" id="UP000052978"/>
    </source>
</evidence>
<feature type="region of interest" description="Disordered" evidence="1">
    <location>
        <begin position="186"/>
        <end position="215"/>
    </location>
</feature>
<accession>S7PLA9</accession>
<dbReference type="AlphaFoldDB" id="S7PLA9"/>
<dbReference type="Proteomes" id="UP000052978">
    <property type="component" value="Unassembled WGS sequence"/>
</dbReference>
<dbReference type="PANTHER" id="PTHR14492:SF4">
    <property type="entry name" value="CILIOGENESIS AND PLANAR POLARITY EFFECTOR 1"/>
    <property type="match status" value="1"/>
</dbReference>
<feature type="region of interest" description="Disordered" evidence="1">
    <location>
        <begin position="771"/>
        <end position="802"/>
    </location>
</feature>
<evidence type="ECO:0000313" key="2">
    <source>
        <dbReference type="EMBL" id="EPQ11668.1"/>
    </source>
</evidence>
<proteinExistence type="predicted"/>
<feature type="region of interest" description="Disordered" evidence="1">
    <location>
        <begin position="698"/>
        <end position="744"/>
    </location>
</feature>
<protein>
    <recommendedName>
        <fullName evidence="4">Ciliogenesis and planar polarity effector 1</fullName>
    </recommendedName>
</protein>
<feature type="region of interest" description="Disordered" evidence="1">
    <location>
        <begin position="259"/>
        <end position="281"/>
    </location>
</feature>
<dbReference type="GO" id="GO:0060271">
    <property type="term" value="P:cilium assembly"/>
    <property type="evidence" value="ECO:0007669"/>
    <property type="project" value="TreeGrafter"/>
</dbReference>
<feature type="compositionally biased region" description="Basic and acidic residues" evidence="1">
    <location>
        <begin position="46"/>
        <end position="64"/>
    </location>
</feature>
<feature type="compositionally biased region" description="Polar residues" evidence="1">
    <location>
        <begin position="771"/>
        <end position="780"/>
    </location>
</feature>
<name>S7PLA9_MYOBR</name>
<organism evidence="2 3">
    <name type="scientific">Myotis brandtii</name>
    <name type="common">Brandt's bat</name>
    <dbReference type="NCBI Taxonomy" id="109478"/>
    <lineage>
        <taxon>Eukaryota</taxon>
        <taxon>Metazoa</taxon>
        <taxon>Chordata</taxon>
        <taxon>Craniata</taxon>
        <taxon>Vertebrata</taxon>
        <taxon>Euteleostomi</taxon>
        <taxon>Mammalia</taxon>
        <taxon>Eutheria</taxon>
        <taxon>Laurasiatheria</taxon>
        <taxon>Chiroptera</taxon>
        <taxon>Yangochiroptera</taxon>
        <taxon>Vespertilionidae</taxon>
        <taxon>Myotis</taxon>
    </lineage>
</organism>
<dbReference type="GO" id="GO:0035869">
    <property type="term" value="C:ciliary transition zone"/>
    <property type="evidence" value="ECO:0007669"/>
    <property type="project" value="TreeGrafter"/>
</dbReference>
<dbReference type="Pfam" id="PF15392">
    <property type="entry name" value="Joubert"/>
    <property type="match status" value="1"/>
</dbReference>
<sequence length="834" mass="91751">MTRMKHWLVLLKQQRRRAEKELQENSSEQQRRKPSVTVHPGAALLPDHDSGAAGRAEEQREHRGSQTLDAFEIPLETLHDDVTTSAGLHFLASVRKKAVECQDASTNTDPDKEAASQVVSECQKNQQAISSTSECEPLTVPQPLAPDVFLNLKLPSERAEKPLSPSAPDTVGHTYLNVIDIEAGDLQEVPVREPSDEDILPRAAEGPSSAALHHMAASVTSAAPLRRVKSQGPASSAVDLPLTPAEVSPSCVEVGSWRAGAAQAEEPGVPSPPSSVREDRDVPKPAFQFKAESSQPDAAGGGGLRDYLLQELLQGASAPGPAPSPHPHPRLQRLSSQLRKIDAQLLAIQSIADRIEQDFPEYEHRMVGPVVDLHRKEVESVDDIELSSGPESEKTLASKPIAISKEDSGLVHFLTHMNKEDPSDKEQTFEDEFSLTETHSRPKTCVFPSADSALSLSSDQNTSFPGVNNHDELFESVSADPLQMTGLTDIADIIDDLITKDGVSSKELGLTEQQARSISRIQQSSGSRPGRTAKERREIQVWMRRKRRERMAEYLHELAERRGQEHDPFCPRSNAFYMTSREIRLSQKMKHEKDRLLLCDHYSRRISQAYSLMNELLSESVQVPAQKPSPSKPRTVHTCRLQSSLSPRRETRYGHNFPVNRPGKVRNISKPSYIPKGKSFGQPQGSPWPHGTITFTQKKAGGARGARRKAVHSPVTFRKGSTAPCLQHSKQHGSAGLGPHTEQVCAEDEREETVVSPWLVPSDIRRILHGSHSSLPQDLSPTEEEPVSPTGEGGMDSVSESTGSILSKLDWNAIEDMVANVEDKSLSVHWALDL</sequence>
<reference evidence="2 3" key="1">
    <citation type="journal article" date="2013" name="Nat. Commun.">
        <title>Genome analysis reveals insights into physiology and longevity of the Brandt's bat Myotis brandtii.</title>
        <authorList>
            <person name="Seim I."/>
            <person name="Fang X."/>
            <person name="Xiong Z."/>
            <person name="Lobanov A.V."/>
            <person name="Huang Z."/>
            <person name="Ma S."/>
            <person name="Feng Y."/>
            <person name="Turanov A.A."/>
            <person name="Zhu Y."/>
            <person name="Lenz T.L."/>
            <person name="Gerashchenko M.V."/>
            <person name="Fan D."/>
            <person name="Hee Yim S."/>
            <person name="Yao X."/>
            <person name="Jordan D."/>
            <person name="Xiong Y."/>
            <person name="Ma Y."/>
            <person name="Lyapunov A.N."/>
            <person name="Chen G."/>
            <person name="Kulakova O.I."/>
            <person name="Sun Y."/>
            <person name="Lee S.G."/>
            <person name="Bronson R.T."/>
            <person name="Moskalev A.A."/>
            <person name="Sunyaev S.R."/>
            <person name="Zhang G."/>
            <person name="Krogh A."/>
            <person name="Wang J."/>
            <person name="Gladyshev V.N."/>
        </authorList>
    </citation>
    <scope>NUCLEOTIDE SEQUENCE [LARGE SCALE GENOMIC DNA]</scope>
</reference>
<evidence type="ECO:0000256" key="1">
    <source>
        <dbReference type="SAM" id="MobiDB-lite"/>
    </source>
</evidence>
<dbReference type="InterPro" id="IPR028236">
    <property type="entry name" value="CPLANE1"/>
</dbReference>
<feature type="region of interest" description="Disordered" evidence="1">
    <location>
        <begin position="641"/>
        <end position="667"/>
    </location>
</feature>
<dbReference type="EMBL" id="KE163354">
    <property type="protein sequence ID" value="EPQ11668.1"/>
    <property type="molecule type" value="Genomic_DNA"/>
</dbReference>